<dbReference type="PANTHER" id="PTHR33321">
    <property type="match status" value="1"/>
</dbReference>
<keyword evidence="3" id="KW-1185">Reference proteome</keyword>
<dbReference type="EMBL" id="QEAS01000011">
    <property type="protein sequence ID" value="PWG79917.1"/>
    <property type="molecule type" value="Genomic_DNA"/>
</dbReference>
<dbReference type="PANTHER" id="PTHR33321:SF12">
    <property type="entry name" value="PLANT BASIC SECRETORY PROTEIN (BSP) FAMILY PROTEIN"/>
    <property type="match status" value="1"/>
</dbReference>
<proteinExistence type="predicted"/>
<reference evidence="2 3" key="1">
    <citation type="submission" date="2018-04" db="EMBL/GenBank/DDBJ databases">
        <title>Pedobacter chongqingensis sp. nov., isolated from a rottenly hemp rope.</title>
        <authorList>
            <person name="Cai Y."/>
        </authorList>
    </citation>
    <scope>NUCLEOTIDE SEQUENCE [LARGE SCALE GENOMIC DNA]</scope>
    <source>
        <strain evidence="2 3">FJ4-8</strain>
    </source>
</reference>
<dbReference type="AlphaFoldDB" id="A0A2U2PET8"/>
<name>A0A2U2PET8_9SPHI</name>
<dbReference type="Proteomes" id="UP000245647">
    <property type="component" value="Unassembled WGS sequence"/>
</dbReference>
<organism evidence="2 3">
    <name type="scientific">Pararcticibacter amylolyticus</name>
    <dbReference type="NCBI Taxonomy" id="2173175"/>
    <lineage>
        <taxon>Bacteria</taxon>
        <taxon>Pseudomonadati</taxon>
        <taxon>Bacteroidota</taxon>
        <taxon>Sphingobacteriia</taxon>
        <taxon>Sphingobacteriales</taxon>
        <taxon>Sphingobacteriaceae</taxon>
        <taxon>Pararcticibacter</taxon>
    </lineage>
</organism>
<dbReference type="Pfam" id="PF04450">
    <property type="entry name" value="BSP"/>
    <property type="match status" value="1"/>
</dbReference>
<sequence>MKSSATITLTVILSLCLFRPALAQEQTAKIVSADTIRKKGFTLNLVNKSPGFSEQTLNRLKETFFTVYPAEAKKYNKEASKEVTFIIDPGYDGVAAAANGTVWFNPEWLTKNPEDIDVVTHEGMHIVQAYPNHAGPGWVTEGIADYVRFRMGVNNTAAGWSLPELKQSHKYTDAYRVTARFLVWIENKYDKNFVKKLDLAMRTRMYTDQIWKKYTGKTVDELWSAYQQAPSI</sequence>
<comment type="caution">
    <text evidence="2">The sequence shown here is derived from an EMBL/GenBank/DDBJ whole genome shotgun (WGS) entry which is preliminary data.</text>
</comment>
<feature type="signal peptide" evidence="1">
    <location>
        <begin position="1"/>
        <end position="23"/>
    </location>
</feature>
<accession>A0A2U2PET8</accession>
<evidence type="ECO:0000313" key="2">
    <source>
        <dbReference type="EMBL" id="PWG79917.1"/>
    </source>
</evidence>
<dbReference type="OrthoDB" id="211588at2"/>
<evidence type="ECO:0000256" key="1">
    <source>
        <dbReference type="SAM" id="SignalP"/>
    </source>
</evidence>
<evidence type="ECO:0000313" key="3">
    <source>
        <dbReference type="Proteomes" id="UP000245647"/>
    </source>
</evidence>
<gene>
    <name evidence="2" type="ORF">DDR33_14040</name>
</gene>
<dbReference type="InterPro" id="IPR007541">
    <property type="entry name" value="Uncharacterised_BSP"/>
</dbReference>
<feature type="chain" id="PRO_5015577033" evidence="1">
    <location>
        <begin position="24"/>
        <end position="232"/>
    </location>
</feature>
<keyword evidence="1" id="KW-0732">Signal</keyword>
<dbReference type="RefSeq" id="WP_109416434.1">
    <property type="nucleotide sequence ID" value="NZ_QEAS01000011.1"/>
</dbReference>
<protein>
    <submittedName>
        <fullName evidence="2">Secretory protein</fullName>
    </submittedName>
</protein>